<evidence type="ECO:0000313" key="3">
    <source>
        <dbReference type="Proteomes" id="UP001059596"/>
    </source>
</evidence>
<evidence type="ECO:0000256" key="1">
    <source>
        <dbReference type="SAM" id="MobiDB-lite"/>
    </source>
</evidence>
<reference evidence="2" key="1">
    <citation type="journal article" date="2023" name="Genome Biol. Evol.">
        <title>Long-read-based Genome Assembly of Drosophila gunungcola Reveals Fewer Chemosensory Genes in Flower-breeding Species.</title>
        <authorList>
            <person name="Negi A."/>
            <person name="Liao B.Y."/>
            <person name="Yeh S.D."/>
        </authorList>
    </citation>
    <scope>NUCLEOTIDE SEQUENCE</scope>
    <source>
        <strain evidence="2">Sukarami</strain>
    </source>
</reference>
<dbReference type="Proteomes" id="UP001059596">
    <property type="component" value="Unassembled WGS sequence"/>
</dbReference>
<name>A0A9P9YNT7_9MUSC</name>
<organism evidence="2 3">
    <name type="scientific">Drosophila gunungcola</name>
    <name type="common">fruit fly</name>
    <dbReference type="NCBI Taxonomy" id="103775"/>
    <lineage>
        <taxon>Eukaryota</taxon>
        <taxon>Metazoa</taxon>
        <taxon>Ecdysozoa</taxon>
        <taxon>Arthropoda</taxon>
        <taxon>Hexapoda</taxon>
        <taxon>Insecta</taxon>
        <taxon>Pterygota</taxon>
        <taxon>Neoptera</taxon>
        <taxon>Endopterygota</taxon>
        <taxon>Diptera</taxon>
        <taxon>Brachycera</taxon>
        <taxon>Muscomorpha</taxon>
        <taxon>Ephydroidea</taxon>
        <taxon>Drosophilidae</taxon>
        <taxon>Drosophila</taxon>
        <taxon>Sophophora</taxon>
    </lineage>
</organism>
<sequence>MSQNLLPRHNLSTPSPTHAGKAKIDTFNKSKEKNVACREFNPKKAAKSWQGKEEESSKNGRTTKFAGGNPPGQQDESQVSAGKLEKSRGNWAEGG</sequence>
<feature type="compositionally biased region" description="Polar residues" evidence="1">
    <location>
        <begin position="71"/>
        <end position="80"/>
    </location>
</feature>
<protein>
    <submittedName>
        <fullName evidence="2">Uncharacterized protein</fullName>
    </submittedName>
</protein>
<dbReference type="EMBL" id="JAMKOV010000004">
    <property type="protein sequence ID" value="KAI8040398.1"/>
    <property type="molecule type" value="Genomic_DNA"/>
</dbReference>
<comment type="caution">
    <text evidence="2">The sequence shown here is derived from an EMBL/GenBank/DDBJ whole genome shotgun (WGS) entry which is preliminary data.</text>
</comment>
<proteinExistence type="predicted"/>
<feature type="compositionally biased region" description="Basic and acidic residues" evidence="1">
    <location>
        <begin position="22"/>
        <end position="42"/>
    </location>
</feature>
<gene>
    <name evidence="2" type="ORF">M5D96_006339</name>
</gene>
<keyword evidence="3" id="KW-1185">Reference proteome</keyword>
<accession>A0A9P9YNT7</accession>
<evidence type="ECO:0000313" key="2">
    <source>
        <dbReference type="EMBL" id="KAI8040398.1"/>
    </source>
</evidence>
<feature type="compositionally biased region" description="Polar residues" evidence="1">
    <location>
        <begin position="1"/>
        <end position="16"/>
    </location>
</feature>
<feature type="region of interest" description="Disordered" evidence="1">
    <location>
        <begin position="1"/>
        <end position="95"/>
    </location>
</feature>
<dbReference type="AlphaFoldDB" id="A0A9P9YNT7"/>